<dbReference type="OrthoDB" id="2437094at2759"/>
<gene>
    <name evidence="2" type="ORF">EMPS_02468</name>
</gene>
<accession>A0A9P3LTP4</accession>
<dbReference type="EMBL" id="BQFW01000003">
    <property type="protein sequence ID" value="GJJ70119.1"/>
    <property type="molecule type" value="Genomic_DNA"/>
</dbReference>
<feature type="region of interest" description="Disordered" evidence="1">
    <location>
        <begin position="28"/>
        <end position="60"/>
    </location>
</feature>
<comment type="caution">
    <text evidence="2">The sequence shown here is derived from an EMBL/GenBank/DDBJ whole genome shotgun (WGS) entry which is preliminary data.</text>
</comment>
<dbReference type="PANTHER" id="PTHR33324:SF2">
    <property type="entry name" value="MYB_SANT-LIKE DNA-BINDING DOMAIN-CONTAINING PROTEIN"/>
    <property type="match status" value="1"/>
</dbReference>
<sequence>MYVGPSEMTKPPRNIQARPIAFAVVDLTPDPSITGSNPSSQPPAKKRKSAASESTDGMSKFWSNEGMDTFIDWLADPINHERLHRGAPTAGHRPADLHKEIAEIVNSKHNTTWDTVAVKSKIAYTKKKYDAARKLATVTGGGDTEEITPMNAMLDECPFYEKLHKVYVGSLNRNAPSPKQPQRPEIVRNSELDESPAVDDSTIDEFEGALSSDSDSSIPPQPASKGKQRKEDTSILGRNLMKTLNRLERSCRKGGNRLGAASEEWLNREQALIKRLDDIEAKHTAMLHKRELALEQREMDFKTEKQAERERIDKEWTRVQQAWTRYHNMAAELKTDLQQQVQDLRDQMLLRRE</sequence>
<organism evidence="2 3">
    <name type="scientific">Entomortierella parvispora</name>
    <dbReference type="NCBI Taxonomy" id="205924"/>
    <lineage>
        <taxon>Eukaryota</taxon>
        <taxon>Fungi</taxon>
        <taxon>Fungi incertae sedis</taxon>
        <taxon>Mucoromycota</taxon>
        <taxon>Mortierellomycotina</taxon>
        <taxon>Mortierellomycetes</taxon>
        <taxon>Mortierellales</taxon>
        <taxon>Mortierellaceae</taxon>
        <taxon>Entomortierella</taxon>
    </lineage>
</organism>
<feature type="region of interest" description="Disordered" evidence="1">
    <location>
        <begin position="171"/>
        <end position="239"/>
    </location>
</feature>
<dbReference type="PANTHER" id="PTHR33324">
    <property type="entry name" value="EXPRESSED PROTEIN"/>
    <property type="match status" value="1"/>
</dbReference>
<name>A0A9P3LTP4_9FUNG</name>
<protein>
    <recommendedName>
        <fullName evidence="4">Myb/SANT-like domain-containing protein</fullName>
    </recommendedName>
</protein>
<proteinExistence type="predicted"/>
<reference evidence="2" key="1">
    <citation type="submission" date="2021-11" db="EMBL/GenBank/DDBJ databases">
        <authorList>
            <person name="Herlambang A."/>
            <person name="Guo Y."/>
            <person name="Takashima Y."/>
            <person name="Nishizawa T."/>
        </authorList>
    </citation>
    <scope>NUCLEOTIDE SEQUENCE</scope>
    <source>
        <strain evidence="2">E1425</strain>
    </source>
</reference>
<dbReference type="AlphaFoldDB" id="A0A9P3LTP4"/>
<reference evidence="2" key="2">
    <citation type="journal article" date="2022" name="Microbiol. Resour. Announc.">
        <title>Whole-Genome Sequence of Entomortierella parvispora E1425, a Mucoromycotan Fungus Associated with Burkholderiaceae-Related Endosymbiotic Bacteria.</title>
        <authorList>
            <person name="Herlambang A."/>
            <person name="Guo Y."/>
            <person name="Takashima Y."/>
            <person name="Narisawa K."/>
            <person name="Ohta H."/>
            <person name="Nishizawa T."/>
        </authorList>
    </citation>
    <scope>NUCLEOTIDE SEQUENCE</scope>
    <source>
        <strain evidence="2">E1425</strain>
    </source>
</reference>
<evidence type="ECO:0000313" key="2">
    <source>
        <dbReference type="EMBL" id="GJJ70119.1"/>
    </source>
</evidence>
<evidence type="ECO:0000256" key="1">
    <source>
        <dbReference type="SAM" id="MobiDB-lite"/>
    </source>
</evidence>
<keyword evidence="3" id="KW-1185">Reference proteome</keyword>
<dbReference type="Proteomes" id="UP000827284">
    <property type="component" value="Unassembled WGS sequence"/>
</dbReference>
<feature type="compositionally biased region" description="Acidic residues" evidence="1">
    <location>
        <begin position="192"/>
        <end position="207"/>
    </location>
</feature>
<evidence type="ECO:0000313" key="3">
    <source>
        <dbReference type="Proteomes" id="UP000827284"/>
    </source>
</evidence>
<evidence type="ECO:0008006" key="4">
    <source>
        <dbReference type="Google" id="ProtNLM"/>
    </source>
</evidence>